<gene>
    <name evidence="9" type="ORF">V1264_004146</name>
</gene>
<feature type="compositionally biased region" description="Low complexity" evidence="6">
    <location>
        <begin position="549"/>
        <end position="565"/>
    </location>
</feature>
<evidence type="ECO:0000256" key="1">
    <source>
        <dbReference type="ARBA" id="ARBA00004141"/>
    </source>
</evidence>
<dbReference type="EMBL" id="JBAMIC010000013">
    <property type="protein sequence ID" value="KAK7097125.1"/>
    <property type="molecule type" value="Genomic_DNA"/>
</dbReference>
<keyword evidence="5 7" id="KW-0472">Membrane</keyword>
<dbReference type="AlphaFoldDB" id="A0AAN9B106"/>
<proteinExistence type="inferred from homology"/>
<dbReference type="InterPro" id="IPR051717">
    <property type="entry name" value="MFS_MFSD6"/>
</dbReference>
<feature type="transmembrane region" description="Helical" evidence="7">
    <location>
        <begin position="326"/>
        <end position="347"/>
    </location>
</feature>
<feature type="compositionally biased region" description="Polar residues" evidence="6">
    <location>
        <begin position="523"/>
        <end position="540"/>
    </location>
</feature>
<feature type="transmembrane region" description="Helical" evidence="7">
    <location>
        <begin position="650"/>
        <end position="668"/>
    </location>
</feature>
<feature type="transmembrane region" description="Helical" evidence="7">
    <location>
        <begin position="374"/>
        <end position="391"/>
    </location>
</feature>
<feature type="transmembrane region" description="Helical" evidence="7">
    <location>
        <begin position="615"/>
        <end position="638"/>
    </location>
</feature>
<comment type="similarity">
    <text evidence="2">Belongs to the major facilitator superfamily. MFSD6 family.</text>
</comment>
<feature type="compositionally biased region" description="Polar residues" evidence="6">
    <location>
        <begin position="489"/>
        <end position="512"/>
    </location>
</feature>
<keyword evidence="4 7" id="KW-1133">Transmembrane helix</keyword>
<sequence length="829" mass="90692">MCAKKNKDIDEKKGCRDGAVCVVNTTLLPLKVFNFFYFGAVGSVLPFLTVYLQNLSVTAPETGVITGVAVLVAFMVRPVLGVVADVFQSRRLLLAVCCLLFGSAFCSLWFLPKRPPSDLPFQALRCRPASVNQQCMHDLFHTSPQILCILSWSKDSQNLPSYFTIRGRQEIVNTEVTSSVVLQLLNDPSYAAGERVDQDVLSGVSLEPSGEVILTFNDVYFHDFQKNITRTSARTAHLACSAVTIAVNESQNPSFSAKLSNDLTPYRSKNEESIRQNVSLDHRGIQRQKQVVETSLSSAPINAQPSTDLQCHHSCTLDTDPSNPPAFTFDLVFFLSLTLISIARSFYSSANSLSDTVTYSLLGSNRYQWGRQRLFGTLGTAVVALLFTTVNDRLSGGGFSALFITCCCLTLLACATVFFLGVDDANTNTTTDTHTAQNDTQNNTKDTAKATEETENTIKDKQNTAENMHNTAKDTKDTTEDIEKRTEDAQNTAEDAKNNTTDKGNTATGTHNADNDARKNTSDKQITSQCKQNTTTEDALNSTKETHKSTTTTTPTTSNTNNNSKPPRPPILKNLRRLLRETAVKIFLLKILILGMFCGSAQNFIFWYLREMGSGQTVLGTCLLVNCLSTVVILRFAAVIIRRLGETRTMYLAWPAYVARFVLVSVISDPWLAVPLELLHGVTYSLLWAAVSASTQVLAPPATHATCQAIAGAVYWDLGRGLGSLLSGQLFRAVGARWTFRAYGVTAAFMLPVCVLLDTRWPLLHDARDVVVNGQKITTGPHTSDDDVEAQPLRHSEQSSSDSVVKPAQGLCTSETEHGIQQAATSTTT</sequence>
<keyword evidence="10" id="KW-1185">Reference proteome</keyword>
<feature type="transmembrane region" description="Helical" evidence="7">
    <location>
        <begin position="586"/>
        <end position="609"/>
    </location>
</feature>
<organism evidence="9 10">
    <name type="scientific">Littorina saxatilis</name>
    <dbReference type="NCBI Taxonomy" id="31220"/>
    <lineage>
        <taxon>Eukaryota</taxon>
        <taxon>Metazoa</taxon>
        <taxon>Spiralia</taxon>
        <taxon>Lophotrochozoa</taxon>
        <taxon>Mollusca</taxon>
        <taxon>Gastropoda</taxon>
        <taxon>Caenogastropoda</taxon>
        <taxon>Littorinimorpha</taxon>
        <taxon>Littorinoidea</taxon>
        <taxon>Littorinidae</taxon>
        <taxon>Littorina</taxon>
    </lineage>
</organism>
<comment type="subcellular location">
    <subcellularLocation>
        <location evidence="1">Membrane</location>
        <topology evidence="1">Multi-pass membrane protein</topology>
    </subcellularLocation>
</comment>
<feature type="compositionally biased region" description="Basic and acidic residues" evidence="6">
    <location>
        <begin position="471"/>
        <end position="488"/>
    </location>
</feature>
<comment type="caution">
    <text evidence="9">The sequence shown here is derived from an EMBL/GenBank/DDBJ whole genome shotgun (WGS) entry which is preliminary data.</text>
</comment>
<dbReference type="InterPro" id="IPR036259">
    <property type="entry name" value="MFS_trans_sf"/>
</dbReference>
<evidence type="ECO:0000256" key="5">
    <source>
        <dbReference type="ARBA" id="ARBA00023136"/>
    </source>
</evidence>
<name>A0AAN9B106_9CAEN</name>
<evidence type="ECO:0000313" key="9">
    <source>
        <dbReference type="EMBL" id="KAK7097125.1"/>
    </source>
</evidence>
<evidence type="ECO:0000256" key="2">
    <source>
        <dbReference type="ARBA" id="ARBA00005241"/>
    </source>
</evidence>
<dbReference type="InterPro" id="IPR024989">
    <property type="entry name" value="MFS_assoc_dom"/>
</dbReference>
<evidence type="ECO:0000256" key="3">
    <source>
        <dbReference type="ARBA" id="ARBA00022692"/>
    </source>
</evidence>
<dbReference type="PANTHER" id="PTHR16172:SF41">
    <property type="entry name" value="MAJOR FACILITATOR SUPERFAMILY DOMAIN-CONTAINING PROTEIN 6-LIKE"/>
    <property type="match status" value="1"/>
</dbReference>
<feature type="compositionally biased region" description="Basic and acidic residues" evidence="6">
    <location>
        <begin position="513"/>
        <end position="522"/>
    </location>
</feature>
<feature type="transmembrane region" description="Helical" evidence="7">
    <location>
        <begin position="397"/>
        <end position="420"/>
    </location>
</feature>
<evidence type="ECO:0000256" key="6">
    <source>
        <dbReference type="SAM" id="MobiDB-lite"/>
    </source>
</evidence>
<protein>
    <recommendedName>
        <fullName evidence="8">Major facilitator superfamily associated domain-containing protein</fullName>
    </recommendedName>
</protein>
<dbReference type="Proteomes" id="UP001374579">
    <property type="component" value="Unassembled WGS sequence"/>
</dbReference>
<evidence type="ECO:0000256" key="4">
    <source>
        <dbReference type="ARBA" id="ARBA00022989"/>
    </source>
</evidence>
<feature type="region of interest" description="Disordered" evidence="6">
    <location>
        <begin position="431"/>
        <end position="571"/>
    </location>
</feature>
<keyword evidence="3 7" id="KW-0812">Transmembrane</keyword>
<dbReference type="GO" id="GO:0016020">
    <property type="term" value="C:membrane"/>
    <property type="evidence" value="ECO:0007669"/>
    <property type="project" value="UniProtKB-SubCell"/>
</dbReference>
<dbReference type="Pfam" id="PF12832">
    <property type="entry name" value="MFS_1_like"/>
    <property type="match status" value="1"/>
</dbReference>
<feature type="compositionally biased region" description="Low complexity" evidence="6">
    <location>
        <begin position="431"/>
        <end position="445"/>
    </location>
</feature>
<accession>A0AAN9B106</accession>
<evidence type="ECO:0000256" key="7">
    <source>
        <dbReference type="SAM" id="Phobius"/>
    </source>
</evidence>
<feature type="transmembrane region" description="Helical" evidence="7">
    <location>
        <begin position="64"/>
        <end position="80"/>
    </location>
</feature>
<evidence type="ECO:0000259" key="8">
    <source>
        <dbReference type="Pfam" id="PF12832"/>
    </source>
</evidence>
<feature type="domain" description="Major facilitator superfamily associated" evidence="8">
    <location>
        <begin position="28"/>
        <end position="742"/>
    </location>
</feature>
<feature type="compositionally biased region" description="Basic and acidic residues" evidence="6">
    <location>
        <begin position="446"/>
        <end position="463"/>
    </location>
</feature>
<evidence type="ECO:0000313" key="10">
    <source>
        <dbReference type="Proteomes" id="UP001374579"/>
    </source>
</evidence>
<dbReference type="SUPFAM" id="SSF103473">
    <property type="entry name" value="MFS general substrate transporter"/>
    <property type="match status" value="2"/>
</dbReference>
<feature type="transmembrane region" description="Helical" evidence="7">
    <location>
        <begin position="92"/>
        <end position="111"/>
    </location>
</feature>
<reference evidence="9 10" key="1">
    <citation type="submission" date="2024-02" db="EMBL/GenBank/DDBJ databases">
        <title>Chromosome-scale genome assembly of the rough periwinkle Littorina saxatilis.</title>
        <authorList>
            <person name="De Jode A."/>
            <person name="Faria R."/>
            <person name="Formenti G."/>
            <person name="Sims Y."/>
            <person name="Smith T.P."/>
            <person name="Tracey A."/>
            <person name="Wood J.M.D."/>
            <person name="Zagrodzka Z.B."/>
            <person name="Johannesson K."/>
            <person name="Butlin R.K."/>
            <person name="Leder E.H."/>
        </authorList>
    </citation>
    <scope>NUCLEOTIDE SEQUENCE [LARGE SCALE GENOMIC DNA]</scope>
    <source>
        <strain evidence="9">Snail1</strain>
        <tissue evidence="9">Muscle</tissue>
    </source>
</reference>
<feature type="region of interest" description="Disordered" evidence="6">
    <location>
        <begin position="776"/>
        <end position="829"/>
    </location>
</feature>
<dbReference type="Gene3D" id="1.20.1250.20">
    <property type="entry name" value="MFS general substrate transporter like domains"/>
    <property type="match status" value="3"/>
</dbReference>
<dbReference type="PANTHER" id="PTHR16172">
    <property type="entry name" value="MAJOR FACILITATOR SUPERFAMILY DOMAIN-CONTAINING PROTEIN 6-LIKE"/>
    <property type="match status" value="1"/>
</dbReference>